<reference evidence="2" key="1">
    <citation type="submission" date="2019-04" db="EMBL/GenBank/DDBJ databases">
        <title>Sequencing of skin fungus with MAO and IRED activity.</title>
        <authorList>
            <person name="Marsaioli A.J."/>
            <person name="Bonatto J.M.C."/>
            <person name="Reis Junior O."/>
        </authorList>
    </citation>
    <scope>NUCLEOTIDE SEQUENCE</scope>
    <source>
        <strain evidence="2">30M1</strain>
    </source>
</reference>
<dbReference type="PANTHER" id="PTHR24148:SF73">
    <property type="entry name" value="HET DOMAIN PROTEIN (AFU_ORTHOLOGUE AFUA_8G01020)"/>
    <property type="match status" value="1"/>
</dbReference>
<comment type="caution">
    <text evidence="2">The sequence shown here is derived from an EMBL/GenBank/DDBJ whole genome shotgun (WGS) entry which is preliminary data.</text>
</comment>
<keyword evidence="3" id="KW-1185">Reference proteome</keyword>
<dbReference type="EMBL" id="SWKU01000002">
    <property type="protein sequence ID" value="KAF3009459.1"/>
    <property type="molecule type" value="Genomic_DNA"/>
</dbReference>
<proteinExistence type="predicted"/>
<dbReference type="OrthoDB" id="3557394at2759"/>
<organism evidence="2 3">
    <name type="scientific">Curvularia kusanoi</name>
    <name type="common">Cochliobolus kusanoi</name>
    <dbReference type="NCBI Taxonomy" id="90978"/>
    <lineage>
        <taxon>Eukaryota</taxon>
        <taxon>Fungi</taxon>
        <taxon>Dikarya</taxon>
        <taxon>Ascomycota</taxon>
        <taxon>Pezizomycotina</taxon>
        <taxon>Dothideomycetes</taxon>
        <taxon>Pleosporomycetidae</taxon>
        <taxon>Pleosporales</taxon>
        <taxon>Pleosporineae</taxon>
        <taxon>Pleosporaceae</taxon>
        <taxon>Curvularia</taxon>
    </lineage>
</organism>
<accession>A0A9P4WDY0</accession>
<dbReference type="AlphaFoldDB" id="A0A9P4WDY0"/>
<name>A0A9P4WDY0_CURKU</name>
<dbReference type="Pfam" id="PF06985">
    <property type="entry name" value="HET"/>
    <property type="match status" value="1"/>
</dbReference>
<protein>
    <recommendedName>
        <fullName evidence="1">Heterokaryon incompatibility domain-containing protein</fullName>
    </recommendedName>
</protein>
<dbReference type="Pfam" id="PF26639">
    <property type="entry name" value="Het-6_barrel"/>
    <property type="match status" value="1"/>
</dbReference>
<dbReference type="InterPro" id="IPR010730">
    <property type="entry name" value="HET"/>
</dbReference>
<dbReference type="InterPro" id="IPR052895">
    <property type="entry name" value="HetReg/Transcr_Mod"/>
</dbReference>
<gene>
    <name evidence="2" type="ORF">E8E13_002094</name>
</gene>
<dbReference type="PANTHER" id="PTHR24148">
    <property type="entry name" value="ANKYRIN REPEAT DOMAIN-CONTAINING PROTEIN 39 HOMOLOG-RELATED"/>
    <property type="match status" value="1"/>
</dbReference>
<evidence type="ECO:0000313" key="3">
    <source>
        <dbReference type="Proteomes" id="UP000801428"/>
    </source>
</evidence>
<evidence type="ECO:0000313" key="2">
    <source>
        <dbReference type="EMBL" id="KAF3009459.1"/>
    </source>
</evidence>
<dbReference type="Proteomes" id="UP000801428">
    <property type="component" value="Unassembled WGS sequence"/>
</dbReference>
<sequence>MASRYKYSKLDHKKRQIRLLHLHPLDLPAMEDSHAIVAADDIHCSFSVASLDDEPSYEALSYVWGTAEAISLVLLQDDYLPVTKHLETILKHLRQDTERVLWIDALCIDQSNIDEHSQQVSQMHNVFSQASQVLVYLGEAWDGIDSTLELMAFAGNRLDLHWDSIFNKTIECEASDARSASQYNSVARYFSSQWWTRVWTIQEYVLAKNATFMRGRSTLDAPVFNQFLGYCIRHGQECCKVIAVIDSKSSATYKFSTELFFRAHMLRKVADSSTWRERGFLPSFVGLRSRVCLDPHDKIYGMLGILPTALRTAIPIDYKRSTRDVYRDVVVAALKKNFMPLSLIDSNRDLDLELPSWVLDFSASIHEKDNKYQIHRLACIEGFCASQNSVAQFIYTGPDKAAVRAIAVDRINNIVHRPMDFDRVKGHYVAASYAALAACEASAGRYASIIDAFWQTLLGGVSANTAGQLWYREIFDKGFEVFEKWLNWIETEEYQKTGDFIDMDVSRFHFMFAVVTVGRNFTITEKGYIGWVPENAKQGDVVMLFSGGNVPYILRPVDQTTLASSPADSNDCSHLYKFCGDAYIHGIMHGEAYDETKLQDISLI</sequence>
<evidence type="ECO:0000259" key="1">
    <source>
        <dbReference type="Pfam" id="PF06985"/>
    </source>
</evidence>
<feature type="domain" description="Heterokaryon incompatibility" evidence="1">
    <location>
        <begin position="57"/>
        <end position="203"/>
    </location>
</feature>